<dbReference type="AlphaFoldDB" id="A0A210QL86"/>
<dbReference type="PROSITE" id="PS51257">
    <property type="entry name" value="PROKAR_LIPOPROTEIN"/>
    <property type="match status" value="1"/>
</dbReference>
<dbReference type="Proteomes" id="UP000242188">
    <property type="component" value="Unassembled WGS sequence"/>
</dbReference>
<evidence type="ECO:0000313" key="1">
    <source>
        <dbReference type="EMBL" id="OWF49476.1"/>
    </source>
</evidence>
<protein>
    <recommendedName>
        <fullName evidence="3">Alpha-(1,6)-fucosyltransferase</fullName>
    </recommendedName>
</protein>
<sequence>MDYKTYTMPIFTSSCFIYCLSPHPFLVRALNQQYRTQRSRPRIACAHVRVGGNPNMPGDLRRPEVPLDILWKYFDSLNKEEYDLFIASDSDNVKDLAKKRYPKNIIDTVGKITHIDKPHKNDPREGFLKRILDFYTMVKWVILSIRASGFTMLAAYVRDTDSGLYCWRGQYLRPCSRYIIHNTFPSVILATGTF</sequence>
<dbReference type="EMBL" id="NEDP02003088">
    <property type="protein sequence ID" value="OWF49476.1"/>
    <property type="molecule type" value="Genomic_DNA"/>
</dbReference>
<evidence type="ECO:0008006" key="3">
    <source>
        <dbReference type="Google" id="ProtNLM"/>
    </source>
</evidence>
<accession>A0A210QL86</accession>
<evidence type="ECO:0000313" key="2">
    <source>
        <dbReference type="Proteomes" id="UP000242188"/>
    </source>
</evidence>
<comment type="caution">
    <text evidence="1">The sequence shown here is derived from an EMBL/GenBank/DDBJ whole genome shotgun (WGS) entry which is preliminary data.</text>
</comment>
<dbReference type="Gene3D" id="3.40.50.11350">
    <property type="match status" value="1"/>
</dbReference>
<keyword evidence="2" id="KW-1185">Reference proteome</keyword>
<dbReference type="OrthoDB" id="428346at2759"/>
<proteinExistence type="predicted"/>
<name>A0A210QL86_MIZYE</name>
<gene>
    <name evidence="1" type="ORF">KP79_PYT17541</name>
</gene>
<organism evidence="1 2">
    <name type="scientific">Mizuhopecten yessoensis</name>
    <name type="common">Japanese scallop</name>
    <name type="synonym">Patinopecten yessoensis</name>
    <dbReference type="NCBI Taxonomy" id="6573"/>
    <lineage>
        <taxon>Eukaryota</taxon>
        <taxon>Metazoa</taxon>
        <taxon>Spiralia</taxon>
        <taxon>Lophotrochozoa</taxon>
        <taxon>Mollusca</taxon>
        <taxon>Bivalvia</taxon>
        <taxon>Autobranchia</taxon>
        <taxon>Pteriomorphia</taxon>
        <taxon>Pectinida</taxon>
        <taxon>Pectinoidea</taxon>
        <taxon>Pectinidae</taxon>
        <taxon>Mizuhopecten</taxon>
    </lineage>
</organism>
<reference evidence="1 2" key="1">
    <citation type="journal article" date="2017" name="Nat. Ecol. Evol.">
        <title>Scallop genome provides insights into evolution of bilaterian karyotype and development.</title>
        <authorList>
            <person name="Wang S."/>
            <person name="Zhang J."/>
            <person name="Jiao W."/>
            <person name="Li J."/>
            <person name="Xun X."/>
            <person name="Sun Y."/>
            <person name="Guo X."/>
            <person name="Huan P."/>
            <person name="Dong B."/>
            <person name="Zhang L."/>
            <person name="Hu X."/>
            <person name="Sun X."/>
            <person name="Wang J."/>
            <person name="Zhao C."/>
            <person name="Wang Y."/>
            <person name="Wang D."/>
            <person name="Huang X."/>
            <person name="Wang R."/>
            <person name="Lv J."/>
            <person name="Li Y."/>
            <person name="Zhang Z."/>
            <person name="Liu B."/>
            <person name="Lu W."/>
            <person name="Hui Y."/>
            <person name="Liang J."/>
            <person name="Zhou Z."/>
            <person name="Hou R."/>
            <person name="Li X."/>
            <person name="Liu Y."/>
            <person name="Li H."/>
            <person name="Ning X."/>
            <person name="Lin Y."/>
            <person name="Zhao L."/>
            <person name="Xing Q."/>
            <person name="Dou J."/>
            <person name="Li Y."/>
            <person name="Mao J."/>
            <person name="Guo H."/>
            <person name="Dou H."/>
            <person name="Li T."/>
            <person name="Mu C."/>
            <person name="Jiang W."/>
            <person name="Fu Q."/>
            <person name="Fu X."/>
            <person name="Miao Y."/>
            <person name="Liu J."/>
            <person name="Yu Q."/>
            <person name="Li R."/>
            <person name="Liao H."/>
            <person name="Li X."/>
            <person name="Kong Y."/>
            <person name="Jiang Z."/>
            <person name="Chourrout D."/>
            <person name="Li R."/>
            <person name="Bao Z."/>
        </authorList>
    </citation>
    <scope>NUCLEOTIDE SEQUENCE [LARGE SCALE GENOMIC DNA]</scope>
    <source>
        <strain evidence="1 2">PY_sf001</strain>
    </source>
</reference>